<organism evidence="2 3">
    <name type="scientific">Massilia psychrophila</name>
    <dbReference type="NCBI Taxonomy" id="1603353"/>
    <lineage>
        <taxon>Bacteria</taxon>
        <taxon>Pseudomonadati</taxon>
        <taxon>Pseudomonadota</taxon>
        <taxon>Betaproteobacteria</taxon>
        <taxon>Burkholderiales</taxon>
        <taxon>Oxalobacteraceae</taxon>
        <taxon>Telluria group</taxon>
        <taxon>Massilia</taxon>
    </lineage>
</organism>
<dbReference type="Proteomes" id="UP000228593">
    <property type="component" value="Unassembled WGS sequence"/>
</dbReference>
<accession>A0A2G8T5E6</accession>
<protein>
    <recommendedName>
        <fullName evidence="4">Lipoprotein</fullName>
    </recommendedName>
</protein>
<keyword evidence="1" id="KW-0732">Signal</keyword>
<dbReference type="PROSITE" id="PS51257">
    <property type="entry name" value="PROKAR_LIPOPROTEIN"/>
    <property type="match status" value="1"/>
</dbReference>
<proteinExistence type="predicted"/>
<sequence length="154" mass="15804">MSSTLRLKIAAAASLLAVMALQGCATLTGSDQQEVAVHAILDHREVSGVGCVLSNPAGRWFVTAPGLVTIRKSKDPLAIDCKKDGVGAAREVVASQFGIGKLIGNAVVSAGLGYFVDRRSGAGFDYPATLTVMMRPLSAAPTAATEQGASTPVY</sequence>
<dbReference type="OrthoDB" id="8549440at2"/>
<dbReference type="EMBL" id="PDOB01000003">
    <property type="protein sequence ID" value="PIL41232.1"/>
    <property type="molecule type" value="Genomic_DNA"/>
</dbReference>
<dbReference type="AlphaFoldDB" id="A0A2G8T5E6"/>
<dbReference type="RefSeq" id="WP_099914676.1">
    <property type="nucleotide sequence ID" value="NZ_BMHS01000004.1"/>
</dbReference>
<feature type="chain" id="PRO_5013560419" description="Lipoprotein" evidence="1">
    <location>
        <begin position="26"/>
        <end position="154"/>
    </location>
</feature>
<comment type="caution">
    <text evidence="2">The sequence shown here is derived from an EMBL/GenBank/DDBJ whole genome shotgun (WGS) entry which is preliminary data.</text>
</comment>
<name>A0A2G8T5E6_9BURK</name>
<gene>
    <name evidence="2" type="ORF">CR103_03860</name>
</gene>
<feature type="signal peptide" evidence="1">
    <location>
        <begin position="1"/>
        <end position="25"/>
    </location>
</feature>
<keyword evidence="3" id="KW-1185">Reference proteome</keyword>
<evidence type="ECO:0000313" key="3">
    <source>
        <dbReference type="Proteomes" id="UP000228593"/>
    </source>
</evidence>
<evidence type="ECO:0008006" key="4">
    <source>
        <dbReference type="Google" id="ProtNLM"/>
    </source>
</evidence>
<reference evidence="2 3" key="1">
    <citation type="submission" date="2017-10" db="EMBL/GenBank/DDBJ databases">
        <title>Massilia psychrophilum sp. nov., a novel purple-pigmented bacterium isolated from Tianshan glacier, Xinjiang Municipality, China.</title>
        <authorList>
            <person name="Wang H."/>
        </authorList>
    </citation>
    <scope>NUCLEOTIDE SEQUENCE [LARGE SCALE GENOMIC DNA]</scope>
    <source>
        <strain evidence="2 3">JCM 30813</strain>
    </source>
</reference>
<evidence type="ECO:0000256" key="1">
    <source>
        <dbReference type="SAM" id="SignalP"/>
    </source>
</evidence>
<evidence type="ECO:0000313" key="2">
    <source>
        <dbReference type="EMBL" id="PIL41232.1"/>
    </source>
</evidence>